<keyword evidence="2" id="KW-0614">Plasmid</keyword>
<reference evidence="2 3" key="1">
    <citation type="journal article" date="2011" name="PLoS Pathog.">
        <title>Dynamic evolution of pathogenicity revealed by sequencing and comparative genomics of 19 Pseudomonas syringae isolates.</title>
        <authorList>
            <person name="Baltrus D.A."/>
            <person name="Nishimura M.T."/>
            <person name="Romanchuk A."/>
            <person name="Chang J.H."/>
            <person name="Mukhtar M.S."/>
            <person name="Cherkis K."/>
            <person name="Roach J."/>
            <person name="Grant S.R."/>
            <person name="Jones C.D."/>
            <person name="Dangl J.L."/>
        </authorList>
    </citation>
    <scope>NUCLEOTIDE SEQUENCE [LARGE SCALE GENOMIC DNA]</scope>
    <source>
        <strain evidence="2 3">M301315</strain>
    </source>
</reference>
<dbReference type="AlphaFoldDB" id="A0AAD0M497"/>
<evidence type="ECO:0000256" key="1">
    <source>
        <dbReference type="SAM" id="Phobius"/>
    </source>
</evidence>
<protein>
    <submittedName>
        <fullName evidence="2">Uncharacterized protein</fullName>
    </submittedName>
</protein>
<feature type="transmembrane region" description="Helical" evidence="1">
    <location>
        <begin position="6"/>
        <end position="25"/>
    </location>
</feature>
<dbReference type="EMBL" id="CP031226">
    <property type="protein sequence ID" value="AXH59539.1"/>
    <property type="molecule type" value="Genomic_DNA"/>
</dbReference>
<accession>A0AAD0M497</accession>
<evidence type="ECO:0000313" key="2">
    <source>
        <dbReference type="EMBL" id="AXH59539.1"/>
    </source>
</evidence>
<dbReference type="Proteomes" id="UP000006426">
    <property type="component" value="Plasmid pmppla107"/>
</dbReference>
<feature type="transmembrane region" description="Helical" evidence="1">
    <location>
        <begin position="37"/>
        <end position="59"/>
    </location>
</feature>
<sequence>MLAKEVVWFALHLSSLLLAGLGMYWSFKMIDAFHNPLVAMELFVALSAILLYLAAAIWLRFLALINHEI</sequence>
<keyword evidence="1" id="KW-0812">Transmembrane</keyword>
<keyword evidence="1" id="KW-1133">Transmembrane helix</keyword>
<name>A0AAD0M497_PSEAV</name>
<proteinExistence type="predicted"/>
<evidence type="ECO:0000313" key="3">
    <source>
        <dbReference type="Proteomes" id="UP000006426"/>
    </source>
</evidence>
<geneLocation type="plasmid" evidence="3">
    <name>pmppla107</name>
</geneLocation>
<gene>
    <name evidence="2" type="ORF">PLA107_030395</name>
</gene>
<organism evidence="2 3">
    <name type="scientific">Pseudomonas amygdali pv. lachrymans str. M301315</name>
    <dbReference type="NCBI Taxonomy" id="629260"/>
    <lineage>
        <taxon>Bacteria</taxon>
        <taxon>Pseudomonadati</taxon>
        <taxon>Pseudomonadota</taxon>
        <taxon>Gammaproteobacteria</taxon>
        <taxon>Pseudomonadales</taxon>
        <taxon>Pseudomonadaceae</taxon>
        <taxon>Pseudomonas</taxon>
        <taxon>Pseudomonas amygdali</taxon>
    </lineage>
</organism>
<keyword evidence="1" id="KW-0472">Membrane</keyword>